<dbReference type="Proteomes" id="UP000317648">
    <property type="component" value="Chromosome"/>
</dbReference>
<keyword evidence="3" id="KW-1185">Reference proteome</keyword>
<dbReference type="InterPro" id="IPR006311">
    <property type="entry name" value="TAT_signal"/>
</dbReference>
<evidence type="ECO:0008006" key="4">
    <source>
        <dbReference type="Google" id="ProtNLM"/>
    </source>
</evidence>
<dbReference type="EMBL" id="CP036433">
    <property type="protein sequence ID" value="QDU92482.1"/>
    <property type="molecule type" value="Genomic_DNA"/>
</dbReference>
<dbReference type="AlphaFoldDB" id="A0A518DKW0"/>
<gene>
    <name evidence="2" type="ORF">Pla8534_02300</name>
</gene>
<protein>
    <recommendedName>
        <fullName evidence="4">DUF1552 domain-containing protein</fullName>
    </recommendedName>
</protein>
<evidence type="ECO:0000313" key="3">
    <source>
        <dbReference type="Proteomes" id="UP000317648"/>
    </source>
</evidence>
<sequence length="444" mass="48662" precursor="true">MNSQSNRITRRTVLRGLGAGIALPWLEIMSGQTVAAAQGQRDPGRLACFYIPGAINHYNWFPQDTGPNYTMAPSHQPLAHHRDRFSVLSSLSHIEGRISGHTHPYNFLTGHNINITPGVLTNTVSMDQVAAKYIGPTYLPSLTLSWTSGVGAATLSRNALGVDIPATSDYRAVFENLFPPADAAHLKQAQARMALNRSVLDTALGDVKDLQRQLGRADQQRIDQYLSSIREVEKRLDDRDAILKKGRPKFDESSVQTVPKSKTSMQEHLELMIDLIVLAFQTDMTRVVTQSLGGEAGPNYDEYKDWAKTTGAPTRGTHDYHHKGSGNRGADNPDTQLIGLRDRLYCATLARLMDKLSAIEASDGSLLDHTVLMLGGSQISSHSGSSFPLLLAGGNKLGFRHGQHLKWKSNERSASDLYLTILQQLGCPVESFKESKGPISELLA</sequence>
<accession>A0A518DKW0</accession>
<reference evidence="2 3" key="1">
    <citation type="submission" date="2019-02" db="EMBL/GenBank/DDBJ databases">
        <title>Deep-cultivation of Planctomycetes and their phenomic and genomic characterization uncovers novel biology.</title>
        <authorList>
            <person name="Wiegand S."/>
            <person name="Jogler M."/>
            <person name="Boedeker C."/>
            <person name="Pinto D."/>
            <person name="Vollmers J."/>
            <person name="Rivas-Marin E."/>
            <person name="Kohn T."/>
            <person name="Peeters S.H."/>
            <person name="Heuer A."/>
            <person name="Rast P."/>
            <person name="Oberbeckmann S."/>
            <person name="Bunk B."/>
            <person name="Jeske O."/>
            <person name="Meyerdierks A."/>
            <person name="Storesund J.E."/>
            <person name="Kallscheuer N."/>
            <person name="Luecker S."/>
            <person name="Lage O.M."/>
            <person name="Pohl T."/>
            <person name="Merkel B.J."/>
            <person name="Hornburger P."/>
            <person name="Mueller R.-W."/>
            <person name="Bruemmer F."/>
            <person name="Labrenz M."/>
            <person name="Spormann A.M."/>
            <person name="Op den Camp H."/>
            <person name="Overmann J."/>
            <person name="Amann R."/>
            <person name="Jetten M.S.M."/>
            <person name="Mascher T."/>
            <person name="Medema M.H."/>
            <person name="Devos D.P."/>
            <person name="Kaster A.-K."/>
            <person name="Ovreas L."/>
            <person name="Rohde M."/>
            <person name="Galperin M.Y."/>
            <person name="Jogler C."/>
        </authorList>
    </citation>
    <scope>NUCLEOTIDE SEQUENCE [LARGE SCALE GENOMIC DNA]</scope>
    <source>
        <strain evidence="2 3">Pla85_3_4</strain>
    </source>
</reference>
<organism evidence="2 3">
    <name type="scientific">Lignipirellula cremea</name>
    <dbReference type="NCBI Taxonomy" id="2528010"/>
    <lineage>
        <taxon>Bacteria</taxon>
        <taxon>Pseudomonadati</taxon>
        <taxon>Planctomycetota</taxon>
        <taxon>Planctomycetia</taxon>
        <taxon>Pirellulales</taxon>
        <taxon>Pirellulaceae</taxon>
        <taxon>Lignipirellula</taxon>
    </lineage>
</organism>
<dbReference type="Pfam" id="PF07586">
    <property type="entry name" value="HXXSHH"/>
    <property type="match status" value="1"/>
</dbReference>
<name>A0A518DKW0_9BACT</name>
<evidence type="ECO:0000256" key="1">
    <source>
        <dbReference type="SAM" id="MobiDB-lite"/>
    </source>
</evidence>
<proteinExistence type="predicted"/>
<dbReference type="KEGG" id="lcre:Pla8534_02300"/>
<dbReference type="PROSITE" id="PS51318">
    <property type="entry name" value="TAT"/>
    <property type="match status" value="1"/>
</dbReference>
<evidence type="ECO:0000313" key="2">
    <source>
        <dbReference type="EMBL" id="QDU92482.1"/>
    </source>
</evidence>
<dbReference type="OrthoDB" id="9146593at2"/>
<dbReference type="RefSeq" id="WP_145048468.1">
    <property type="nucleotide sequence ID" value="NZ_CP036433.1"/>
</dbReference>
<feature type="region of interest" description="Disordered" evidence="1">
    <location>
        <begin position="315"/>
        <end position="334"/>
    </location>
</feature>
<dbReference type="InterPro" id="IPR011447">
    <property type="entry name" value="DUF1552"/>
</dbReference>